<feature type="compositionally biased region" description="Basic residues" evidence="13">
    <location>
        <begin position="1"/>
        <end position="13"/>
    </location>
</feature>
<evidence type="ECO:0000313" key="16">
    <source>
        <dbReference type="EMBL" id="RHX97406.1"/>
    </source>
</evidence>
<keyword evidence="6 11" id="KW-0067">ATP-binding</keyword>
<feature type="compositionally biased region" description="Basic and acidic residues" evidence="13">
    <location>
        <begin position="185"/>
        <end position="211"/>
    </location>
</feature>
<dbReference type="Gene3D" id="3.10.110.10">
    <property type="entry name" value="Ubiquitin Conjugating Enzyme"/>
    <property type="match status" value="1"/>
</dbReference>
<proteinExistence type="predicted"/>
<dbReference type="Gene3D" id="3.30.200.20">
    <property type="entry name" value="Phosphorylase Kinase, domain 1"/>
    <property type="match status" value="1"/>
</dbReference>
<feature type="active site" description="Proton acceptor" evidence="10">
    <location>
        <position position="564"/>
    </location>
</feature>
<dbReference type="EMBL" id="QUTA01012740">
    <property type="protein sequence ID" value="RHX97406.1"/>
    <property type="molecule type" value="Genomic_DNA"/>
</dbReference>
<dbReference type="PROSITE" id="PS50908">
    <property type="entry name" value="RWD"/>
    <property type="match status" value="1"/>
</dbReference>
<feature type="compositionally biased region" description="Low complexity" evidence="13">
    <location>
        <begin position="263"/>
        <end position="275"/>
    </location>
</feature>
<dbReference type="Gene3D" id="1.10.510.10">
    <property type="entry name" value="Transferase(Phosphotransferase) domain 1"/>
    <property type="match status" value="1"/>
</dbReference>
<dbReference type="Gene3D" id="3.30.930.10">
    <property type="entry name" value="Bira Bifunctional Protein, Domain 2"/>
    <property type="match status" value="1"/>
</dbReference>
<dbReference type="Pfam" id="PF13393">
    <property type="entry name" value="tRNA-synt_His"/>
    <property type="match status" value="1"/>
</dbReference>
<dbReference type="InterPro" id="IPR016135">
    <property type="entry name" value="UBQ-conjugating_enzyme/RWD"/>
</dbReference>
<comment type="catalytic activity">
    <reaction evidence="8">
        <text>L-threonyl-[protein] + ATP = O-phospho-L-threonyl-[protein] + ADP + H(+)</text>
        <dbReference type="Rhea" id="RHEA:46608"/>
        <dbReference type="Rhea" id="RHEA-COMP:11060"/>
        <dbReference type="Rhea" id="RHEA-COMP:11605"/>
        <dbReference type="ChEBI" id="CHEBI:15378"/>
        <dbReference type="ChEBI" id="CHEBI:30013"/>
        <dbReference type="ChEBI" id="CHEBI:30616"/>
        <dbReference type="ChEBI" id="CHEBI:61977"/>
        <dbReference type="ChEBI" id="CHEBI:456216"/>
        <dbReference type="EC" id="2.7.11.1"/>
    </reaction>
</comment>
<gene>
    <name evidence="16" type="ORF">DYB25_001917</name>
</gene>
<evidence type="ECO:0000256" key="1">
    <source>
        <dbReference type="ARBA" id="ARBA00012513"/>
    </source>
</evidence>
<dbReference type="InterPro" id="IPR016255">
    <property type="entry name" value="Gcn2"/>
</dbReference>
<feature type="compositionally biased region" description="Acidic residues" evidence="13">
    <location>
        <begin position="372"/>
        <end position="388"/>
    </location>
</feature>
<dbReference type="PANTHER" id="PTHR11042">
    <property type="entry name" value="EUKARYOTIC TRANSLATION INITIATION FACTOR 2-ALPHA KINASE EIF2-ALPHA KINASE -RELATED"/>
    <property type="match status" value="1"/>
</dbReference>
<dbReference type="SUPFAM" id="SSF54495">
    <property type="entry name" value="UBC-like"/>
    <property type="match status" value="1"/>
</dbReference>
<dbReference type="InterPro" id="IPR050339">
    <property type="entry name" value="CC_SR_Kinase"/>
</dbReference>
<dbReference type="GO" id="GO:0000077">
    <property type="term" value="P:DNA damage checkpoint signaling"/>
    <property type="evidence" value="ECO:0007669"/>
    <property type="project" value="InterPro"/>
</dbReference>
<evidence type="ECO:0000256" key="6">
    <source>
        <dbReference type="ARBA" id="ARBA00022840"/>
    </source>
</evidence>
<protein>
    <recommendedName>
        <fullName evidence="1">non-specific serine/threonine protein kinase</fullName>
        <ecNumber evidence="1">2.7.11.1</ecNumber>
    </recommendedName>
</protein>
<reference evidence="16 17" key="1">
    <citation type="submission" date="2018-08" db="EMBL/GenBank/DDBJ databases">
        <title>Aphanomyces genome sequencing and annotation.</title>
        <authorList>
            <person name="Minardi D."/>
            <person name="Oidtmann B."/>
            <person name="Van Der Giezen M."/>
            <person name="Studholme D.J."/>
        </authorList>
    </citation>
    <scope>NUCLEOTIDE SEQUENCE [LARGE SCALE GENOMIC DNA]</scope>
    <source>
        <strain evidence="16 17">Yx</strain>
    </source>
</reference>
<evidence type="ECO:0000256" key="5">
    <source>
        <dbReference type="ARBA" id="ARBA00022777"/>
    </source>
</evidence>
<feature type="region of interest" description="Disordered" evidence="13">
    <location>
        <begin position="1"/>
        <end position="33"/>
    </location>
</feature>
<dbReference type="PROSITE" id="PS50011">
    <property type="entry name" value="PROTEIN_KINASE_DOM"/>
    <property type="match status" value="1"/>
</dbReference>
<organism evidence="16 17">
    <name type="scientific">Aphanomyces astaci</name>
    <name type="common">Crayfish plague agent</name>
    <dbReference type="NCBI Taxonomy" id="112090"/>
    <lineage>
        <taxon>Eukaryota</taxon>
        <taxon>Sar</taxon>
        <taxon>Stramenopiles</taxon>
        <taxon>Oomycota</taxon>
        <taxon>Saprolegniomycetes</taxon>
        <taxon>Saprolegniales</taxon>
        <taxon>Verrucalvaceae</taxon>
        <taxon>Aphanomyces</taxon>
    </lineage>
</organism>
<dbReference type="Proteomes" id="UP000266239">
    <property type="component" value="Unassembled WGS sequence"/>
</dbReference>
<feature type="region of interest" description="Disordered" evidence="13">
    <location>
        <begin position="185"/>
        <end position="287"/>
    </location>
</feature>
<sequence>MGNKKKQNQRKKAAATGECGRPAASASPAEHALPISEATLDACKAMQDEEMEVLQAIYGDDYSERKSIKGFPSFAISISKQGETLSSNGSGDIQGVATVSLRLQLRRGYPVADVPDVDVESSDGLTDSEVATLEEMLQDLSREKLKLGEGAVMVHDLIVATEEFLLRHIKDQRSFFDQMVKRHQKQAERDAEEHRRTKALEQEQAMHEEQQMQKVIQADIEKKAKMKHRGGQQHHHQPPTATAVDHATSVRTTAAGRYDSSDESSSGSSDGSFGDSDSDSRVVPAQHSTSRYWNDFKEDKVLGRGGGGEVLKVQNRLDRQWYAVKRIKLDSNDPTMKKKILREVKTISRLQHRHIVRYFQAWIEGSGRHGDDSDDDQSDGWSDEDETSEFMSSSDNSSEEEEDDWLGHSRSRHHSTTTLTSTTAAAARTKPRATSNAAMLIQDDDGSSSSSSDDESRSGGVKRGQVVVTDGWEWTVDAQAREANVHQHHNGGGGGGPVAGGPRKPKKTTNEKLFIQMEYCGGNTLRDVIDQLSLWKSEDKVWTLFRQILEAIAYIHSEGVIHRDIKVTSRDLYYFILPPNIFLDAEGTVKLGDFGLATKPPKDVREGSHDDDDDDAILDHVPSLNVNHLTDIPTYESISRDQAVEDDHDGGVQDLTVSYESLNITAGVGTAFYRAPEQEKEGQRYNQKADMFSLGILFFEMWSPPFTTLMERAEALMDVRQRNQCPSQWKAPANVQTIVHWLCAPNPSNRPSAAELLASNLLPPKMEVEEKYLKEALQTLANPKGHFFGQMMQALFVQEPVDHVDYTFDGVHKHKAMALYAEGHGRVFVQRHLQAVFEQHGAVELTTPLLMPKRASCALHVNRCALLDAAGVTVMLPFDFTEPLARFLARNNVSQLKRFHFGRVFRKNVSGGHPREIFEADFDLVWDEKHTGRVMELEVLHVVRQSLESVGLLGTSYVRLSDARLSRGMLDLCDVPLATRRDVLKWLSQESNLPSVPTSRWKFVVRKMADVSISDASCDLLKHFFHLPPDPLAALASIESFLVLTMNQLGHHDFATSSDAFTSNKTKREQKRDAQLKKSIHDALLGLQNLRALFVDLKSAVALRLDLGLRQEAYTSGLMFQVVNSQNEIMAEGGRYDALVVKYRLPAARIQLPTVRAVGVRFSVDRMVSCLARPQVESPLILVCSDPAMLHSRLEVATLLWQSGLTAEFWHPDTKDLEEYCTMIGAHWMVLVKKHLLTEKRAVKVRSIKHYDGDVTVPITSLAYFFSEHHPSSSSGLHRPRSGSMATSLSCAGGASSGGGGGGGGSADMKNGGFDKDAPTVKLNVKVVDPKQNQKDKHRQKQDVGHVERQVSKWLSSFLLPNASHEPTKVLSVDVPFAVLRDFGSRFMEDRGTAVDVVGNPRFKKVLKLVVDEIAELEGADYWRGKREKYVLLHSSCDDRYDMLSITELSSKNHHHNRR</sequence>
<dbReference type="InterPro" id="IPR045864">
    <property type="entry name" value="aa-tRNA-synth_II/BPL/LPL"/>
</dbReference>
<name>A0A396ZUY0_APHAT</name>
<dbReference type="SUPFAM" id="SSF56112">
    <property type="entry name" value="Protein kinase-like (PK-like)"/>
    <property type="match status" value="1"/>
</dbReference>
<feature type="region of interest" description="Disordered" evidence="13">
    <location>
        <begin position="366"/>
        <end position="464"/>
    </location>
</feature>
<dbReference type="Pfam" id="PF05773">
    <property type="entry name" value="RWD"/>
    <property type="match status" value="1"/>
</dbReference>
<feature type="compositionally biased region" description="Gly residues" evidence="13">
    <location>
        <begin position="490"/>
        <end position="499"/>
    </location>
</feature>
<evidence type="ECO:0000256" key="13">
    <source>
        <dbReference type="SAM" id="MobiDB-lite"/>
    </source>
</evidence>
<dbReference type="EC" id="2.7.11.1" evidence="1"/>
<dbReference type="InterPro" id="IPR017441">
    <property type="entry name" value="Protein_kinase_ATP_BS"/>
</dbReference>
<evidence type="ECO:0000256" key="3">
    <source>
        <dbReference type="ARBA" id="ARBA00022679"/>
    </source>
</evidence>
<feature type="binding site" evidence="11">
    <location>
        <begin position="302"/>
        <end position="310"/>
    </location>
    <ligand>
        <name>ATP</name>
        <dbReference type="ChEBI" id="CHEBI:30616"/>
    </ligand>
</feature>
<dbReference type="SUPFAM" id="SSF55681">
    <property type="entry name" value="Class II aaRS and biotin synthetases"/>
    <property type="match status" value="1"/>
</dbReference>
<dbReference type="Gene3D" id="3.40.50.800">
    <property type="entry name" value="Anticodon-binding domain"/>
    <property type="match status" value="1"/>
</dbReference>
<dbReference type="Pfam" id="PF00069">
    <property type="entry name" value="Pkinase"/>
    <property type="match status" value="3"/>
</dbReference>
<dbReference type="Pfam" id="PF12745">
    <property type="entry name" value="HGTP_anticodon2"/>
    <property type="match status" value="1"/>
</dbReference>
<feature type="compositionally biased region" description="Basic and acidic residues" evidence="13">
    <location>
        <begin position="1328"/>
        <end position="1346"/>
    </location>
</feature>
<dbReference type="PANTHER" id="PTHR11042:SF136">
    <property type="entry name" value="EIF-2-ALPHA KINASE GCN2"/>
    <property type="match status" value="1"/>
</dbReference>
<feature type="domain" description="RWD" evidence="15">
    <location>
        <begin position="49"/>
        <end position="168"/>
    </location>
</feature>
<accession>A0A396ZUY0</accession>
<evidence type="ECO:0000313" key="17">
    <source>
        <dbReference type="Proteomes" id="UP000266239"/>
    </source>
</evidence>
<feature type="compositionally biased region" description="Gly residues" evidence="13">
    <location>
        <begin position="1295"/>
        <end position="1306"/>
    </location>
</feature>
<keyword evidence="2" id="KW-0723">Serine/threonine-protein kinase</keyword>
<dbReference type="InterPro" id="IPR041715">
    <property type="entry name" value="HisRS-like_core"/>
</dbReference>
<dbReference type="PIRSF" id="PIRSF000660">
    <property type="entry name" value="Ser/Thr_PK_GCN2"/>
    <property type="match status" value="1"/>
</dbReference>
<evidence type="ECO:0000256" key="12">
    <source>
        <dbReference type="PROSITE-ProRule" id="PRU10141"/>
    </source>
</evidence>
<feature type="binding site" evidence="11 12">
    <location>
        <position position="325"/>
    </location>
    <ligand>
        <name>ATP</name>
        <dbReference type="ChEBI" id="CHEBI:30616"/>
    </ligand>
</feature>
<feature type="compositionally biased region" description="Low complexity" evidence="13">
    <location>
        <begin position="416"/>
        <end position="435"/>
    </location>
</feature>
<dbReference type="CDD" id="cd23823">
    <property type="entry name" value="RWD_GCN2"/>
    <property type="match status" value="1"/>
</dbReference>
<dbReference type="InterPro" id="IPR006575">
    <property type="entry name" value="RWD_dom"/>
</dbReference>
<evidence type="ECO:0000256" key="7">
    <source>
        <dbReference type="ARBA" id="ARBA00023193"/>
    </source>
</evidence>
<evidence type="ECO:0000256" key="8">
    <source>
        <dbReference type="ARBA" id="ARBA00047899"/>
    </source>
</evidence>
<keyword evidence="5" id="KW-0418">Kinase</keyword>
<dbReference type="InterPro" id="IPR036621">
    <property type="entry name" value="Anticodon-bd_dom_sf"/>
</dbReference>
<dbReference type="PROSITE" id="PS00107">
    <property type="entry name" value="PROTEIN_KINASE_ATP"/>
    <property type="match status" value="1"/>
</dbReference>
<dbReference type="SMART" id="SM00591">
    <property type="entry name" value="RWD"/>
    <property type="match status" value="1"/>
</dbReference>
<keyword evidence="4 11" id="KW-0547">Nucleotide-binding</keyword>
<dbReference type="GO" id="GO:0005524">
    <property type="term" value="F:ATP binding"/>
    <property type="evidence" value="ECO:0007669"/>
    <property type="project" value="UniProtKB-UniRule"/>
</dbReference>
<keyword evidence="7" id="KW-0652">Protein synthesis inhibitor</keyword>
<feature type="region of interest" description="Disordered" evidence="13">
    <location>
        <begin position="1327"/>
        <end position="1346"/>
    </location>
</feature>
<evidence type="ECO:0000256" key="4">
    <source>
        <dbReference type="ARBA" id="ARBA00022741"/>
    </source>
</evidence>
<dbReference type="InterPro" id="IPR000719">
    <property type="entry name" value="Prot_kinase_dom"/>
</dbReference>
<dbReference type="GO" id="GO:0017148">
    <property type="term" value="P:negative regulation of translation"/>
    <property type="evidence" value="ECO:0007669"/>
    <property type="project" value="UniProtKB-KW"/>
</dbReference>
<dbReference type="GO" id="GO:0005829">
    <property type="term" value="C:cytosol"/>
    <property type="evidence" value="ECO:0007669"/>
    <property type="project" value="TreeGrafter"/>
</dbReference>
<feature type="domain" description="Protein kinase" evidence="14">
    <location>
        <begin position="296"/>
        <end position="762"/>
    </location>
</feature>
<keyword evidence="3" id="KW-0808">Transferase</keyword>
<evidence type="ECO:0000256" key="10">
    <source>
        <dbReference type="PIRSR" id="PIRSR000660-1"/>
    </source>
</evidence>
<dbReference type="GO" id="GO:0004694">
    <property type="term" value="F:eukaryotic translation initiation factor 2alpha kinase activity"/>
    <property type="evidence" value="ECO:0007669"/>
    <property type="project" value="InterPro"/>
</dbReference>
<feature type="compositionally biased region" description="Basic residues" evidence="13">
    <location>
        <begin position="224"/>
        <end position="237"/>
    </location>
</feature>
<evidence type="ECO:0000256" key="2">
    <source>
        <dbReference type="ARBA" id="ARBA00022527"/>
    </source>
</evidence>
<dbReference type="GO" id="GO:0005634">
    <property type="term" value="C:nucleus"/>
    <property type="evidence" value="ECO:0007669"/>
    <property type="project" value="TreeGrafter"/>
</dbReference>
<feature type="region of interest" description="Disordered" evidence="13">
    <location>
        <begin position="1273"/>
        <end position="1315"/>
    </location>
</feature>
<dbReference type="InterPro" id="IPR024435">
    <property type="entry name" value="HisRS-related_dom"/>
</dbReference>
<evidence type="ECO:0000259" key="14">
    <source>
        <dbReference type="PROSITE" id="PS50011"/>
    </source>
</evidence>
<comment type="caution">
    <text evidence="16">The sequence shown here is derived from an EMBL/GenBank/DDBJ whole genome shotgun (WGS) entry which is preliminary data.</text>
</comment>
<evidence type="ECO:0000256" key="11">
    <source>
        <dbReference type="PIRSR" id="PIRSR000660-2"/>
    </source>
</evidence>
<dbReference type="VEuPathDB" id="FungiDB:H257_11480"/>
<feature type="region of interest" description="Disordered" evidence="13">
    <location>
        <begin position="486"/>
        <end position="507"/>
    </location>
</feature>
<dbReference type="VEuPathDB" id="FungiDB:H257_18912"/>
<dbReference type="InterPro" id="IPR011009">
    <property type="entry name" value="Kinase-like_dom_sf"/>
</dbReference>
<comment type="catalytic activity">
    <reaction evidence="9">
        <text>L-seryl-[protein] + ATP = O-phospho-L-seryl-[protein] + ADP + H(+)</text>
        <dbReference type="Rhea" id="RHEA:17989"/>
        <dbReference type="Rhea" id="RHEA-COMP:9863"/>
        <dbReference type="Rhea" id="RHEA-COMP:11604"/>
        <dbReference type="ChEBI" id="CHEBI:15378"/>
        <dbReference type="ChEBI" id="CHEBI:29999"/>
        <dbReference type="ChEBI" id="CHEBI:30616"/>
        <dbReference type="ChEBI" id="CHEBI:83421"/>
        <dbReference type="ChEBI" id="CHEBI:456216"/>
        <dbReference type="EC" id="2.7.11.1"/>
    </reaction>
</comment>
<evidence type="ECO:0000256" key="9">
    <source>
        <dbReference type="ARBA" id="ARBA00048679"/>
    </source>
</evidence>
<evidence type="ECO:0000259" key="15">
    <source>
        <dbReference type="PROSITE" id="PS50908"/>
    </source>
</evidence>